<proteinExistence type="predicted"/>
<name>A0AC61L3G1_9EURY</name>
<gene>
    <name evidence="1" type="ORF">C4B59_07605</name>
</gene>
<evidence type="ECO:0000313" key="2">
    <source>
        <dbReference type="Proteomes" id="UP000248329"/>
    </source>
</evidence>
<keyword evidence="1" id="KW-0456">Lyase</keyword>
<evidence type="ECO:0000313" key="1">
    <source>
        <dbReference type="EMBL" id="PXF60860.1"/>
    </source>
</evidence>
<reference evidence="1" key="1">
    <citation type="submission" date="2018-01" db="EMBL/GenBank/DDBJ databases">
        <authorList>
            <person name="Krukenberg V."/>
        </authorList>
    </citation>
    <scope>NUCLEOTIDE SEQUENCE</scope>
    <source>
        <strain evidence="1">E20ANME2</strain>
    </source>
</reference>
<organism evidence="1 2">
    <name type="scientific">Candidatus Methanogaster sp</name>
    <dbReference type="NCBI Taxonomy" id="3386292"/>
    <lineage>
        <taxon>Archaea</taxon>
        <taxon>Methanobacteriati</taxon>
        <taxon>Methanobacteriota</taxon>
        <taxon>Stenosarchaea group</taxon>
        <taxon>Methanomicrobia</taxon>
        <taxon>Methanosarcinales</taxon>
        <taxon>ANME-2 cluster</taxon>
        <taxon>Candidatus Methanogasteraceae</taxon>
        <taxon>Candidatus Methanogaster</taxon>
    </lineage>
</organism>
<dbReference type="Proteomes" id="UP000248329">
    <property type="component" value="Unassembled WGS sequence"/>
</dbReference>
<dbReference type="EMBL" id="PQXF01000011">
    <property type="protein sequence ID" value="PXF60860.1"/>
    <property type="molecule type" value="Genomic_DNA"/>
</dbReference>
<sequence>MKRKVRNAYFEDEIRAILTSIQDEIRSRLDEFDSVLKTGDEEKVFAELVFCVLTPQSKAKSAWAAVERLLDKDLLLAGTEDQVLRELTGVRFKYKKAGYIIKARNMFIIDGKLVIKSRISRFSDACDAREWLVQNVKGIGYKEASHFLRNVGHGEDLAILDRHILKNLRSLQVIEEVPASLSRRRYLEIEEGMKELSEGVGIPMSHLDLVLWYKETGGVFK</sequence>
<comment type="caution">
    <text evidence="1">The sequence shown here is derived from an EMBL/GenBank/DDBJ whole genome shotgun (WGS) entry which is preliminary data.</text>
</comment>
<accession>A0AC61L3G1</accession>
<protein>
    <submittedName>
        <fullName evidence="1">DNA lyase</fullName>
    </submittedName>
</protein>